<dbReference type="PROSITE" id="PS50975">
    <property type="entry name" value="ATP_GRASP"/>
    <property type="match status" value="1"/>
</dbReference>
<evidence type="ECO:0000256" key="1">
    <source>
        <dbReference type="ARBA" id="ARBA00003761"/>
    </source>
</evidence>
<evidence type="ECO:0000256" key="8">
    <source>
        <dbReference type="ARBA" id="ARBA00022840"/>
    </source>
</evidence>
<evidence type="ECO:0000313" key="15">
    <source>
        <dbReference type="EMBL" id="MFD1360664.1"/>
    </source>
</evidence>
<dbReference type="InterPro" id="IPR005482">
    <property type="entry name" value="Biotin_COase_C"/>
</dbReference>
<feature type="domain" description="ATP-grasp" evidence="13">
    <location>
        <begin position="120"/>
        <end position="318"/>
    </location>
</feature>
<evidence type="ECO:0000256" key="4">
    <source>
        <dbReference type="ARBA" id="ARBA00013263"/>
    </source>
</evidence>
<gene>
    <name evidence="15" type="primary">accC</name>
    <name evidence="15" type="ORF">ACFQ4A_03080</name>
</gene>
<dbReference type="Proteomes" id="UP001597178">
    <property type="component" value="Unassembled WGS sequence"/>
</dbReference>
<evidence type="ECO:0000256" key="9">
    <source>
        <dbReference type="ARBA" id="ARBA00022842"/>
    </source>
</evidence>
<dbReference type="InterPro" id="IPR011761">
    <property type="entry name" value="ATP-grasp"/>
</dbReference>
<comment type="pathway">
    <text evidence="2 12">Lipid metabolism; malonyl-CoA biosynthesis; malonyl-CoA from acetyl-CoA: step 1/1.</text>
</comment>
<evidence type="ECO:0000256" key="2">
    <source>
        <dbReference type="ARBA" id="ARBA00004956"/>
    </source>
</evidence>
<dbReference type="SUPFAM" id="SSF51246">
    <property type="entry name" value="Rudiment single hybrid motif"/>
    <property type="match status" value="1"/>
</dbReference>
<comment type="subunit">
    <text evidence="3 12">Acetyl-CoA carboxylase is a heterohexamer of biotin carboxyl carrier protein, biotin carboxylase and the two subunits of carboxyl transferase in a 2:2 complex.</text>
</comment>
<evidence type="ECO:0000256" key="11">
    <source>
        <dbReference type="PROSITE-ProRule" id="PRU00409"/>
    </source>
</evidence>
<dbReference type="PROSITE" id="PS00866">
    <property type="entry name" value="CPSASE_1"/>
    <property type="match status" value="1"/>
</dbReference>
<dbReference type="PANTHER" id="PTHR48095:SF2">
    <property type="entry name" value="BIOTIN CARBOXYLASE, CHLOROPLASTIC"/>
    <property type="match status" value="1"/>
</dbReference>
<dbReference type="Gene3D" id="3.30.470.20">
    <property type="entry name" value="ATP-grasp fold, B domain"/>
    <property type="match status" value="1"/>
</dbReference>
<keyword evidence="12" id="KW-0275">Fatty acid biosynthesis</keyword>
<evidence type="ECO:0000256" key="6">
    <source>
        <dbReference type="ARBA" id="ARBA00022723"/>
    </source>
</evidence>
<keyword evidence="12" id="KW-0444">Lipid biosynthesis</keyword>
<keyword evidence="7 11" id="KW-0547">Nucleotide-binding</keyword>
<dbReference type="InterPro" id="IPR016185">
    <property type="entry name" value="PreATP-grasp_dom_sf"/>
</dbReference>
<dbReference type="EMBL" id="JBHTNH010000002">
    <property type="protein sequence ID" value="MFD1360664.1"/>
    <property type="molecule type" value="Genomic_DNA"/>
</dbReference>
<dbReference type="NCBIfam" id="NF006367">
    <property type="entry name" value="PRK08591.1"/>
    <property type="match status" value="1"/>
</dbReference>
<evidence type="ECO:0000256" key="10">
    <source>
        <dbReference type="ARBA" id="ARBA00048600"/>
    </source>
</evidence>
<sequence>MINKVLIANRGEIAVRIIRACKEMAITTVAVYSEADKDALHVQLADEAYCIGPALSKDSYLNFTNIMSVATLTEVDAIHPGYGFLAENVDFAEICKACHITFIGPSPEAIQKMGIKDVARETMKAADVPIVPGSEGIIENEDEAKAIADDIGYPIIIKATAGGGGKGIRVARTEEDLIKGIQMTQEEAEKSFGNPGVYLEKYIEDFRHVEIQVLADQHGHVVHLGERDCTIQRRLQKLIEESPSPAVTPAIRQKMGEAAVEAAKAVDYVGAGTIEFIFDRKNASFYFMEMNTRIQVEHPVTEMITGVDLIKEQIKVANNEKLSFRQDDIAFDGWAMECRINAESPFKNFMPSPGKIDLYLPPGGLGVRIDSGAYTGYSIPPFYDSMVAKLITFGETRKEAIDRMRRSLDEFVVEGVDTTIPFHRQIMDHPVFVNGDFNTRFLEENPIIEKDDER</sequence>
<dbReference type="Pfam" id="PF00289">
    <property type="entry name" value="Biotin_carb_N"/>
    <property type="match status" value="1"/>
</dbReference>
<dbReference type="SUPFAM" id="SSF52440">
    <property type="entry name" value="PreATP-grasp domain"/>
    <property type="match status" value="1"/>
</dbReference>
<keyword evidence="5 12" id="KW-0436">Ligase</keyword>
<evidence type="ECO:0000259" key="13">
    <source>
        <dbReference type="PROSITE" id="PS50975"/>
    </source>
</evidence>
<reference evidence="16" key="1">
    <citation type="journal article" date="2019" name="Int. J. Syst. Evol. Microbiol.">
        <title>The Global Catalogue of Microorganisms (GCM) 10K type strain sequencing project: providing services to taxonomists for standard genome sequencing and annotation.</title>
        <authorList>
            <consortium name="The Broad Institute Genomics Platform"/>
            <consortium name="The Broad Institute Genome Sequencing Center for Infectious Disease"/>
            <person name="Wu L."/>
            <person name="Ma J."/>
        </authorList>
    </citation>
    <scope>NUCLEOTIDE SEQUENCE [LARGE SCALE GENOMIC DNA]</scope>
    <source>
        <strain evidence="16">CCUG 54822</strain>
    </source>
</reference>
<comment type="function">
    <text evidence="1 12">This protein is a component of the acetyl coenzyme A carboxylase complex; first, biotin carboxylase catalyzes the carboxylation of the carrier protein and then the transcarboxylase transfers the carboxyl group to form malonyl-CoA.</text>
</comment>
<dbReference type="RefSeq" id="WP_382397439.1">
    <property type="nucleotide sequence ID" value="NZ_JBHTNH010000002.1"/>
</dbReference>
<keyword evidence="8 11" id="KW-0067">ATP-binding</keyword>
<protein>
    <recommendedName>
        <fullName evidence="4 12">Biotin carboxylase</fullName>
        <ecNumber evidence="4 12">6.3.4.14</ecNumber>
    </recommendedName>
    <alternativeName>
        <fullName evidence="12">Acetyl-coenzyme A carboxylase biotin carboxylase subunit A</fullName>
    </alternativeName>
</protein>
<dbReference type="PROSITE" id="PS50979">
    <property type="entry name" value="BC"/>
    <property type="match status" value="1"/>
</dbReference>
<evidence type="ECO:0000256" key="7">
    <source>
        <dbReference type="ARBA" id="ARBA00022741"/>
    </source>
</evidence>
<evidence type="ECO:0000256" key="12">
    <source>
        <dbReference type="RuleBase" id="RU365063"/>
    </source>
</evidence>
<dbReference type="PROSITE" id="PS00867">
    <property type="entry name" value="CPSASE_2"/>
    <property type="match status" value="1"/>
</dbReference>
<feature type="domain" description="Biotin carboxylation" evidence="14">
    <location>
        <begin position="1"/>
        <end position="447"/>
    </location>
</feature>
<proteinExistence type="predicted"/>
<dbReference type="InterPro" id="IPR005479">
    <property type="entry name" value="CPAse_ATP-bd"/>
</dbReference>
<keyword evidence="16" id="KW-1185">Reference proteome</keyword>
<dbReference type="InterPro" id="IPR004549">
    <property type="entry name" value="Acetyl_CoA_COase_biotin_COase"/>
</dbReference>
<evidence type="ECO:0000256" key="5">
    <source>
        <dbReference type="ARBA" id="ARBA00022598"/>
    </source>
</evidence>
<dbReference type="PANTHER" id="PTHR48095">
    <property type="entry name" value="PYRUVATE CARBOXYLASE SUBUNIT A"/>
    <property type="match status" value="1"/>
</dbReference>
<keyword evidence="12" id="KW-0443">Lipid metabolism</keyword>
<evidence type="ECO:0000313" key="16">
    <source>
        <dbReference type="Proteomes" id="UP001597178"/>
    </source>
</evidence>
<dbReference type="InterPro" id="IPR011054">
    <property type="entry name" value="Rudment_hybrid_motif"/>
</dbReference>
<dbReference type="Pfam" id="PF02785">
    <property type="entry name" value="Biotin_carb_C"/>
    <property type="match status" value="1"/>
</dbReference>
<dbReference type="GO" id="GO:0004075">
    <property type="term" value="F:biotin carboxylase activity"/>
    <property type="evidence" value="ECO:0007669"/>
    <property type="project" value="UniProtKB-EC"/>
</dbReference>
<dbReference type="SUPFAM" id="SSF56059">
    <property type="entry name" value="Glutathione synthetase ATP-binding domain-like"/>
    <property type="match status" value="1"/>
</dbReference>
<name>A0ABW3ZQX3_9BACI</name>
<dbReference type="NCBIfam" id="TIGR00514">
    <property type="entry name" value="accC"/>
    <property type="match status" value="1"/>
</dbReference>
<comment type="catalytic activity">
    <reaction evidence="10 12">
        <text>N(6)-biotinyl-L-lysyl-[protein] + hydrogencarbonate + ATP = N(6)-carboxybiotinyl-L-lysyl-[protein] + ADP + phosphate + H(+)</text>
        <dbReference type="Rhea" id="RHEA:13501"/>
        <dbReference type="Rhea" id="RHEA-COMP:10505"/>
        <dbReference type="Rhea" id="RHEA-COMP:10506"/>
        <dbReference type="ChEBI" id="CHEBI:15378"/>
        <dbReference type="ChEBI" id="CHEBI:17544"/>
        <dbReference type="ChEBI" id="CHEBI:30616"/>
        <dbReference type="ChEBI" id="CHEBI:43474"/>
        <dbReference type="ChEBI" id="CHEBI:83144"/>
        <dbReference type="ChEBI" id="CHEBI:83145"/>
        <dbReference type="ChEBI" id="CHEBI:456216"/>
        <dbReference type="EC" id="6.3.4.14"/>
    </reaction>
</comment>
<dbReference type="Pfam" id="PF02786">
    <property type="entry name" value="CPSase_L_D2"/>
    <property type="match status" value="1"/>
</dbReference>
<dbReference type="SMART" id="SM00878">
    <property type="entry name" value="Biotin_carb_C"/>
    <property type="match status" value="1"/>
</dbReference>
<evidence type="ECO:0000259" key="14">
    <source>
        <dbReference type="PROSITE" id="PS50979"/>
    </source>
</evidence>
<dbReference type="EC" id="6.3.4.14" evidence="4 12"/>
<keyword evidence="6" id="KW-0479">Metal-binding</keyword>
<dbReference type="InterPro" id="IPR005481">
    <property type="entry name" value="BC-like_N"/>
</dbReference>
<evidence type="ECO:0000256" key="3">
    <source>
        <dbReference type="ARBA" id="ARBA00011750"/>
    </source>
</evidence>
<accession>A0ABW3ZQX3</accession>
<dbReference type="InterPro" id="IPR011764">
    <property type="entry name" value="Biotin_carboxylation_dom"/>
</dbReference>
<keyword evidence="9" id="KW-0460">Magnesium</keyword>
<dbReference type="InterPro" id="IPR051602">
    <property type="entry name" value="ACC_Biotin_Carboxylase"/>
</dbReference>
<organism evidence="15 16">
    <name type="scientific">Lentibacillus salinarum</name>
    <dbReference type="NCBI Taxonomy" id="446820"/>
    <lineage>
        <taxon>Bacteria</taxon>
        <taxon>Bacillati</taxon>
        <taxon>Bacillota</taxon>
        <taxon>Bacilli</taxon>
        <taxon>Bacillales</taxon>
        <taxon>Bacillaceae</taxon>
        <taxon>Lentibacillus</taxon>
    </lineage>
</organism>
<keyword evidence="12" id="KW-0276">Fatty acid metabolism</keyword>
<comment type="caution">
    <text evidence="15">The sequence shown here is derived from an EMBL/GenBank/DDBJ whole genome shotgun (WGS) entry which is preliminary data.</text>
</comment>
<keyword evidence="12" id="KW-0092">Biotin</keyword>